<dbReference type="SMART" id="SM00387">
    <property type="entry name" value="HATPase_c"/>
    <property type="match status" value="1"/>
</dbReference>
<dbReference type="SUPFAM" id="SSF55781">
    <property type="entry name" value="GAF domain-like"/>
    <property type="match status" value="3"/>
</dbReference>
<dbReference type="Gene3D" id="3.30.565.10">
    <property type="entry name" value="Histidine kinase-like ATPase, C-terminal domain"/>
    <property type="match status" value="1"/>
</dbReference>
<evidence type="ECO:0000256" key="5">
    <source>
        <dbReference type="ARBA" id="ARBA00022777"/>
    </source>
</evidence>
<dbReference type="EC" id="2.7.13.3" evidence="2"/>
<dbReference type="SUPFAM" id="SSF55874">
    <property type="entry name" value="ATPase domain of HSP90 chaperone/DNA topoisomerase II/histidine kinase"/>
    <property type="match status" value="1"/>
</dbReference>
<evidence type="ECO:0000256" key="3">
    <source>
        <dbReference type="ARBA" id="ARBA00022553"/>
    </source>
</evidence>
<keyword evidence="6" id="KW-0902">Two-component regulatory system</keyword>
<dbReference type="InterPro" id="IPR036097">
    <property type="entry name" value="HisK_dim/P_sf"/>
</dbReference>
<evidence type="ECO:0000256" key="1">
    <source>
        <dbReference type="ARBA" id="ARBA00000085"/>
    </source>
</evidence>
<evidence type="ECO:0000256" key="6">
    <source>
        <dbReference type="ARBA" id="ARBA00023012"/>
    </source>
</evidence>
<dbReference type="PROSITE" id="PS50109">
    <property type="entry name" value="HIS_KIN"/>
    <property type="match status" value="1"/>
</dbReference>
<evidence type="ECO:0000256" key="7">
    <source>
        <dbReference type="SAM" id="Coils"/>
    </source>
</evidence>
<dbReference type="RefSeq" id="WP_159666697.1">
    <property type="nucleotide sequence ID" value="NZ_WUUS01000006.1"/>
</dbReference>
<dbReference type="PANTHER" id="PTHR43711">
    <property type="entry name" value="TWO-COMPONENT HISTIDINE KINASE"/>
    <property type="match status" value="1"/>
</dbReference>
<dbReference type="EMBL" id="WUUS01000006">
    <property type="protein sequence ID" value="MXR41707.1"/>
    <property type="molecule type" value="Genomic_DNA"/>
</dbReference>
<keyword evidence="3" id="KW-0597">Phosphoprotein</keyword>
<keyword evidence="10" id="KW-1185">Reference proteome</keyword>
<dbReference type="SUPFAM" id="SSF55785">
    <property type="entry name" value="PYP-like sensor domain (PAS domain)"/>
    <property type="match status" value="1"/>
</dbReference>
<accession>A0A6B0ST30</accession>
<dbReference type="Pfam" id="PF13185">
    <property type="entry name" value="GAF_2"/>
    <property type="match status" value="2"/>
</dbReference>
<dbReference type="InterPro" id="IPR003661">
    <property type="entry name" value="HisK_dim/P_dom"/>
</dbReference>
<dbReference type="PANTHER" id="PTHR43711:SF1">
    <property type="entry name" value="HISTIDINE KINASE 1"/>
    <property type="match status" value="1"/>
</dbReference>
<keyword evidence="4" id="KW-0808">Transferase</keyword>
<dbReference type="InterPro" id="IPR005467">
    <property type="entry name" value="His_kinase_dom"/>
</dbReference>
<name>A0A6B0ST30_9EURY</name>
<comment type="catalytic activity">
    <reaction evidence="1">
        <text>ATP + protein L-histidine = ADP + protein N-phospho-L-histidine.</text>
        <dbReference type="EC" id="2.7.13.3"/>
    </reaction>
</comment>
<dbReference type="InterPro" id="IPR036890">
    <property type="entry name" value="HATPase_C_sf"/>
</dbReference>
<dbReference type="Gene3D" id="3.30.450.40">
    <property type="match status" value="3"/>
</dbReference>
<dbReference type="InterPro" id="IPR029016">
    <property type="entry name" value="GAF-like_dom_sf"/>
</dbReference>
<proteinExistence type="predicted"/>
<keyword evidence="7" id="KW-0175">Coiled coil</keyword>
<feature type="domain" description="Histidine kinase" evidence="8">
    <location>
        <begin position="732"/>
        <end position="919"/>
    </location>
</feature>
<dbReference type="SMART" id="SM00065">
    <property type="entry name" value="GAF"/>
    <property type="match status" value="2"/>
</dbReference>
<dbReference type="InterPro" id="IPR004358">
    <property type="entry name" value="Sig_transdc_His_kin-like_C"/>
</dbReference>
<dbReference type="GO" id="GO:0000155">
    <property type="term" value="F:phosphorelay sensor kinase activity"/>
    <property type="evidence" value="ECO:0007669"/>
    <property type="project" value="InterPro"/>
</dbReference>
<evidence type="ECO:0000256" key="4">
    <source>
        <dbReference type="ARBA" id="ARBA00022679"/>
    </source>
</evidence>
<dbReference type="CDD" id="cd00130">
    <property type="entry name" value="PAS"/>
    <property type="match status" value="1"/>
</dbReference>
<protein>
    <recommendedName>
        <fullName evidence="2">histidine kinase</fullName>
        <ecNumber evidence="2">2.7.13.3</ecNumber>
    </recommendedName>
</protein>
<dbReference type="Gene3D" id="1.10.287.130">
    <property type="match status" value="1"/>
</dbReference>
<dbReference type="InterPro" id="IPR003594">
    <property type="entry name" value="HATPase_dom"/>
</dbReference>
<dbReference type="PRINTS" id="PR00344">
    <property type="entry name" value="BCTRLSENSOR"/>
</dbReference>
<reference evidence="9 10" key="1">
    <citation type="submission" date="2019-12" db="EMBL/GenBank/DDBJ databases">
        <title>Isolation and characterization of three novel carbon monoxide-oxidizing members of Halobacteria from salione crusts and soils.</title>
        <authorList>
            <person name="Myers M.R."/>
            <person name="King G.M."/>
        </authorList>
    </citation>
    <scope>NUCLEOTIDE SEQUENCE [LARGE SCALE GENOMIC DNA]</scope>
    <source>
        <strain evidence="9 10">WSA2</strain>
    </source>
</reference>
<dbReference type="Pfam" id="PF13188">
    <property type="entry name" value="PAS_8"/>
    <property type="match status" value="1"/>
</dbReference>
<dbReference type="Pfam" id="PF02518">
    <property type="entry name" value="HATPase_c"/>
    <property type="match status" value="1"/>
</dbReference>
<organism evidence="9 10">
    <name type="scientific">Halobaculum saliterrae</name>
    <dbReference type="NCBI Taxonomy" id="2073113"/>
    <lineage>
        <taxon>Archaea</taxon>
        <taxon>Methanobacteriati</taxon>
        <taxon>Methanobacteriota</taxon>
        <taxon>Stenosarchaea group</taxon>
        <taxon>Halobacteria</taxon>
        <taxon>Halobacteriales</taxon>
        <taxon>Haloferacaceae</taxon>
        <taxon>Halobaculum</taxon>
    </lineage>
</organism>
<keyword evidence="5" id="KW-0418">Kinase</keyword>
<sequence>MADPVAEPSIAVVVVTATDATVPDGLLDSLGRAFDGGVEAVDAAGLVERLDDDRPPDAVVLVGDLPPSAEVAEVLSTTRASVVAYAERAPDPDLQYVDGHVSRAADADRLAVEIDRARTGETRRQLRAARRRMTELHAGTADIAAAEGVSELFDRTIEVARRVLEFDHCAIAVHEDGEMVVRARSENADWLRTRVDVEESVGGRAFTRGETVHVDDISTRDIYDPDATGSGISVPFGSDAVFQAISRTPYAFDETDRELAELLATHVGQAYERLRAQANLMRRERVMTELHEAAPRLVDADSEDELYELVVEIAERVLAFDRSCVYTADSERFTIRATTDDSLPKELSRGFGAMEVSHVEDRSFVFDDVSDHEFAESHDGTARGLISVPFAADAVFQAVTEHVGAFDDGDLEFAELLTSYATATRERIRSERALRNARRVTEQLHEATADLAAADDERTLIERAIRASEEVLEFDKSTITLREGDKLVPKADSTGSPHDGSRPMELDEGIAGRTFQTGESVLVSDVADDDDAAPARSEYRSGLSVPIGDLGVFQAVATVPDSFTRDDLNHAELLMSHVAVSLQRVRAQADLRAEHDRLSALFENIPDAALSFELVDGEPVVREINSAFADTFGYGDEVVGESIDDFIVPEGEEAEIRAAEFNERLHAGESLRSECRRATADGLRDFLMYVVPLELGSENVGGYAIYSDITERKERERALRRQNERLDEFASVVSHDLRNPLSVAEGYLELVRETGELEHLDTVSDAVERMRALVDDLLRLAREGRVVGDTESVDVSVVARAAWGIVETGDATLAVDDDLAVEADGDRLRELFENLFRNSIEHGGDAPAVRVEATPTGFAVADDGPGIPADSREEVFEVGVSTIDDGTGFGLAIVRRIAEAHGWSVTATTGEDGGARFEFVTGDG</sequence>
<evidence type="ECO:0000259" key="8">
    <source>
        <dbReference type="PROSITE" id="PS50109"/>
    </source>
</evidence>
<dbReference type="SMART" id="SM00388">
    <property type="entry name" value="HisKA"/>
    <property type="match status" value="1"/>
</dbReference>
<dbReference type="CDD" id="cd00082">
    <property type="entry name" value="HisKA"/>
    <property type="match status" value="1"/>
</dbReference>
<dbReference type="AlphaFoldDB" id="A0A6B0ST30"/>
<dbReference type="SUPFAM" id="SSF47384">
    <property type="entry name" value="Homodimeric domain of signal transducing histidine kinase"/>
    <property type="match status" value="1"/>
</dbReference>
<dbReference type="Proteomes" id="UP000437065">
    <property type="component" value="Unassembled WGS sequence"/>
</dbReference>
<dbReference type="CDD" id="cd00075">
    <property type="entry name" value="HATPase"/>
    <property type="match status" value="1"/>
</dbReference>
<evidence type="ECO:0000313" key="10">
    <source>
        <dbReference type="Proteomes" id="UP000437065"/>
    </source>
</evidence>
<dbReference type="Pfam" id="PF00512">
    <property type="entry name" value="HisKA"/>
    <property type="match status" value="1"/>
</dbReference>
<comment type="caution">
    <text evidence="9">The sequence shown here is derived from an EMBL/GenBank/DDBJ whole genome shotgun (WGS) entry which is preliminary data.</text>
</comment>
<dbReference type="InterPro" id="IPR050736">
    <property type="entry name" value="Sensor_HK_Regulatory"/>
</dbReference>
<dbReference type="NCBIfam" id="TIGR00229">
    <property type="entry name" value="sensory_box"/>
    <property type="match status" value="1"/>
</dbReference>
<evidence type="ECO:0000256" key="2">
    <source>
        <dbReference type="ARBA" id="ARBA00012438"/>
    </source>
</evidence>
<feature type="coiled-coil region" evidence="7">
    <location>
        <begin position="430"/>
        <end position="457"/>
    </location>
</feature>
<dbReference type="OrthoDB" id="8127at2157"/>
<gene>
    <name evidence="9" type="ORF">GRX01_10200</name>
</gene>
<dbReference type="InterPro" id="IPR035965">
    <property type="entry name" value="PAS-like_dom_sf"/>
</dbReference>
<evidence type="ECO:0000313" key="9">
    <source>
        <dbReference type="EMBL" id="MXR41707.1"/>
    </source>
</evidence>
<dbReference type="InterPro" id="IPR000014">
    <property type="entry name" value="PAS"/>
</dbReference>
<dbReference type="Gene3D" id="3.30.450.20">
    <property type="entry name" value="PAS domain"/>
    <property type="match status" value="1"/>
</dbReference>
<dbReference type="InterPro" id="IPR003018">
    <property type="entry name" value="GAF"/>
</dbReference>